<gene>
    <name evidence="1" type="ORF">AFM12_01335</name>
</gene>
<keyword evidence="2" id="KW-1185">Reference proteome</keyword>
<name>A0A0P7BWG3_9BACT</name>
<dbReference type="STRING" id="1605367.AFM12_01335"/>
<protein>
    <submittedName>
        <fullName evidence="1">Uncharacterized protein</fullName>
    </submittedName>
</protein>
<evidence type="ECO:0000313" key="1">
    <source>
        <dbReference type="EMBL" id="KPM49297.1"/>
    </source>
</evidence>
<evidence type="ECO:0000313" key="2">
    <source>
        <dbReference type="Proteomes" id="UP000050454"/>
    </source>
</evidence>
<dbReference type="AlphaFoldDB" id="A0A0P7BWG3"/>
<comment type="caution">
    <text evidence="1">The sequence shown here is derived from an EMBL/GenBank/DDBJ whole genome shotgun (WGS) entry which is preliminary data.</text>
</comment>
<dbReference type="Proteomes" id="UP000050454">
    <property type="component" value="Unassembled WGS sequence"/>
</dbReference>
<sequence length="512" mass="57566">MLYAQLDKNVEVEVVGRPSWQMMIPMQEEGLVFLVKSDVTKAMVFRFDKDLNKIWEKEVFLDAEDPPKAYTIADDHISLMFSETSGMYYQVFEFDLSTGEVDQDGFELRDFFVDQDYVFLGDKVVMAGSNEKGAAFFIHDFKNDLGALKEQGDITGKVSVNLFEYLPESNIIESLWAVKTTGYANEKKKKGEFVKDAYIVHALLDTAGNVISKTNIRQSGGKFPIDARLVRLDGDKKLVVGTYQSNAGDKGIYAFDLNGEQQLKTYSFSSVLSGRQSLSVEDLQALMTSYQFMANQPVKGNGSVFFGGTFIKAQFQTVTENDPNYSYSPYSRGYNRYSPYYSNRNSRTTTRQVFRGYHYPLGFVLELTENGDLIQSNRIDINNVSFQVEPALAFNERGAVAYCLKGDLATNNFAIGNKPMLYKLSEDNRTNLAPSSLSAIPAYNGVKYWYDNYFIAEGARSKVEAVSVSDDLLKEQQAKKRKGLFGRKKESTPSTNAQVRKIIYLTKVASGG</sequence>
<organism evidence="1 2">
    <name type="scientific">Jiulongibacter sediminis</name>
    <dbReference type="NCBI Taxonomy" id="1605367"/>
    <lineage>
        <taxon>Bacteria</taxon>
        <taxon>Pseudomonadati</taxon>
        <taxon>Bacteroidota</taxon>
        <taxon>Cytophagia</taxon>
        <taxon>Cytophagales</taxon>
        <taxon>Leadbetterellaceae</taxon>
        <taxon>Jiulongibacter</taxon>
    </lineage>
</organism>
<dbReference type="EMBL" id="LGTQ01000005">
    <property type="protein sequence ID" value="KPM49297.1"/>
    <property type="molecule type" value="Genomic_DNA"/>
</dbReference>
<reference evidence="1 2" key="1">
    <citation type="submission" date="2015-07" db="EMBL/GenBank/DDBJ databases">
        <title>The draft genome sequence of Leadbetterella sp. JN14-9.</title>
        <authorList>
            <person name="Liu Y."/>
            <person name="Du J."/>
            <person name="Shao Z."/>
        </authorList>
    </citation>
    <scope>NUCLEOTIDE SEQUENCE [LARGE SCALE GENOMIC DNA]</scope>
    <source>
        <strain evidence="1 2">JN14-9</strain>
    </source>
</reference>
<proteinExistence type="predicted"/>
<accession>A0A0P7BWG3</accession>